<comment type="caution">
    <text evidence="5">Lacks conserved residue(s) required for the propagation of feature annotation.</text>
</comment>
<dbReference type="PANTHER" id="PTHR43699:SF1">
    <property type="entry name" value="3-DEHYDROQUINATE DEHYDRATASE"/>
    <property type="match status" value="1"/>
</dbReference>
<dbReference type="GO" id="GO:0009073">
    <property type="term" value="P:aromatic amino acid family biosynthetic process"/>
    <property type="evidence" value="ECO:0007669"/>
    <property type="project" value="UniProtKB-KW"/>
</dbReference>
<feature type="binding site" evidence="5">
    <location>
        <position position="228"/>
    </location>
    <ligand>
        <name>3-dehydroquinate</name>
        <dbReference type="ChEBI" id="CHEBI:32364"/>
    </ligand>
</feature>
<sequence>MVFATMSGRFGRKNFMDTKKTYKLIEKNTFTSCVPLISANRNELLADVEVGVANGCDFLEWRRDHFMPGEILTVADEQDLLSEMKIRMPDQGLIYTFRSHYEGGAAETSDEIRADAVMAAIKSNRVDYVDVELNNAAPFLTRIKEALKTSETQWIVSYHDFAKTPTTAEIWDIFTAMEEAGGDLLKLAVMPQSTDDVRRLMQATLTYNEKFPKAMIAIAMGAKGSITRIAPELCGGSLTFVAGAGKTAPGQLSLEEVVDLRKRMALI</sequence>
<dbReference type="NCBIfam" id="TIGR01093">
    <property type="entry name" value="aroD"/>
    <property type="match status" value="1"/>
</dbReference>
<reference evidence="6 7" key="1">
    <citation type="submission" date="2019-08" db="EMBL/GenBank/DDBJ databases">
        <title>Isolation and enrichment of carboxydotrophic bacteria from anaerobic sludge for the production of bio-based chemicals from syngas.</title>
        <authorList>
            <person name="Antares A.L."/>
            <person name="Moreira J."/>
            <person name="Diender M."/>
            <person name="Parshina S.N."/>
            <person name="Stams A.J.M."/>
            <person name="Alves M."/>
            <person name="Alves J.I."/>
            <person name="Sousa D.Z."/>
        </authorList>
    </citation>
    <scope>NUCLEOTIDE SEQUENCE [LARGE SCALE GENOMIC DNA]</scope>
    <source>
        <strain evidence="6 7">JM</strain>
    </source>
</reference>
<keyword evidence="2 5" id="KW-0057">Aromatic amino acid biosynthesis</keyword>
<keyword evidence="4 5" id="KW-0704">Schiff base</keyword>
<dbReference type="UniPathway" id="UPA00053">
    <property type="reaction ID" value="UER00086"/>
</dbReference>
<gene>
    <name evidence="5 6" type="primary">aroD</name>
    <name evidence="6" type="ORF">FXB42_07020</name>
</gene>
<keyword evidence="5" id="KW-0028">Amino-acid biosynthesis</keyword>
<dbReference type="GO" id="GO:0008652">
    <property type="term" value="P:amino acid biosynthetic process"/>
    <property type="evidence" value="ECO:0007669"/>
    <property type="project" value="UniProtKB-KW"/>
</dbReference>
<comment type="subunit">
    <text evidence="5">Homodimer.</text>
</comment>
<dbReference type="EC" id="4.2.1.10" evidence="5"/>
<comment type="caution">
    <text evidence="6">The sequence shown here is derived from an EMBL/GenBank/DDBJ whole genome shotgun (WGS) entry which is preliminary data.</text>
</comment>
<feature type="active site" description="Proton donor/acceptor" evidence="5">
    <location>
        <position position="159"/>
    </location>
</feature>
<feature type="binding site" evidence="5">
    <location>
        <begin position="60"/>
        <end position="62"/>
    </location>
    <ligand>
        <name>3-dehydroquinate</name>
        <dbReference type="ChEBI" id="CHEBI:32364"/>
    </ligand>
</feature>
<dbReference type="Pfam" id="PF01487">
    <property type="entry name" value="DHquinase_I"/>
    <property type="match status" value="1"/>
</dbReference>
<evidence type="ECO:0000256" key="4">
    <source>
        <dbReference type="ARBA" id="ARBA00023270"/>
    </source>
</evidence>
<dbReference type="Proteomes" id="UP000322619">
    <property type="component" value="Unassembled WGS sequence"/>
</dbReference>
<dbReference type="InterPro" id="IPR013785">
    <property type="entry name" value="Aldolase_TIM"/>
</dbReference>
<comment type="function">
    <text evidence="5">Involved in the third step of the chorismate pathway, which leads to the biosynthesis of aromatic amino acids. Catalyzes the cis-dehydration of 3-dehydroquinate (DHQ) and introduces the first double bond of the aromatic ring to yield 3-dehydroshikimate.</text>
</comment>
<dbReference type="InterPro" id="IPR001381">
    <property type="entry name" value="DHquinase_I"/>
</dbReference>
<dbReference type="GO" id="GO:0003855">
    <property type="term" value="F:3-dehydroquinate dehydratase activity"/>
    <property type="evidence" value="ECO:0007669"/>
    <property type="project" value="UniProtKB-UniRule"/>
</dbReference>
<dbReference type="GO" id="GO:0009423">
    <property type="term" value="P:chorismate biosynthetic process"/>
    <property type="evidence" value="ECO:0007669"/>
    <property type="project" value="UniProtKB-UniRule"/>
</dbReference>
<proteinExistence type="inferred from homology"/>
<dbReference type="CDD" id="cd00502">
    <property type="entry name" value="DHQase_I"/>
    <property type="match status" value="1"/>
</dbReference>
<protein>
    <recommendedName>
        <fullName evidence="5">3-dehydroquinate dehydratase</fullName>
        <shortName evidence="5">3-dehydroquinase</shortName>
        <ecNumber evidence="5">4.2.1.10</ecNumber>
    </recommendedName>
    <alternativeName>
        <fullName evidence="5">Type I DHQase</fullName>
    </alternativeName>
    <alternativeName>
        <fullName evidence="5">Type I dehydroquinase</fullName>
        <shortName evidence="5">DHQ1</shortName>
    </alternativeName>
</protein>
<dbReference type="Gene3D" id="3.20.20.70">
    <property type="entry name" value="Aldolase class I"/>
    <property type="match status" value="1"/>
</dbReference>
<dbReference type="EMBL" id="VSLA01000013">
    <property type="protein sequence ID" value="TYC85628.1"/>
    <property type="molecule type" value="Genomic_DNA"/>
</dbReference>
<keyword evidence="3 5" id="KW-0456">Lyase</keyword>
<dbReference type="InterPro" id="IPR050146">
    <property type="entry name" value="Type-I_3-dehydroquinase"/>
</dbReference>
<feature type="binding site" evidence="5">
    <location>
        <position position="98"/>
    </location>
    <ligand>
        <name>3-dehydroquinate</name>
        <dbReference type="ChEBI" id="CHEBI:32364"/>
    </ligand>
</feature>
<feature type="active site" description="Schiff-base intermediate with substrate" evidence="5">
    <location>
        <position position="186"/>
    </location>
</feature>
<comment type="similarity">
    <text evidence="5">Belongs to the type-I 3-dehydroquinase family.</text>
</comment>
<dbReference type="FunFam" id="3.20.20.70:FF:000047">
    <property type="entry name" value="3-dehydroquinate dehydratase"/>
    <property type="match status" value="1"/>
</dbReference>
<dbReference type="AlphaFoldDB" id="A0A5D0WPI4"/>
<comment type="catalytic activity">
    <reaction evidence="1 5">
        <text>3-dehydroquinate = 3-dehydroshikimate + H2O</text>
        <dbReference type="Rhea" id="RHEA:21096"/>
        <dbReference type="ChEBI" id="CHEBI:15377"/>
        <dbReference type="ChEBI" id="CHEBI:16630"/>
        <dbReference type="ChEBI" id="CHEBI:32364"/>
        <dbReference type="EC" id="4.2.1.10"/>
    </reaction>
</comment>
<comment type="pathway">
    <text evidence="5">Metabolic intermediate biosynthesis; chorismate biosynthesis; chorismate from D-erythrose 4-phosphate and phosphoenolpyruvate: step 3/7.</text>
</comment>
<evidence type="ECO:0000313" key="6">
    <source>
        <dbReference type="EMBL" id="TYC85628.1"/>
    </source>
</evidence>
<dbReference type="GO" id="GO:0046279">
    <property type="term" value="P:3,4-dihydroxybenzoate biosynthetic process"/>
    <property type="evidence" value="ECO:0007669"/>
    <property type="project" value="UniProtKB-ARBA"/>
</dbReference>
<feature type="binding site" evidence="5">
    <location>
        <position position="251"/>
    </location>
    <ligand>
        <name>3-dehydroquinate</name>
        <dbReference type="ChEBI" id="CHEBI:32364"/>
    </ligand>
</feature>
<evidence type="ECO:0000313" key="7">
    <source>
        <dbReference type="Proteomes" id="UP000322619"/>
    </source>
</evidence>
<feature type="binding site" evidence="5">
    <location>
        <position position="247"/>
    </location>
    <ligand>
        <name>3-dehydroquinate</name>
        <dbReference type="ChEBI" id="CHEBI:32364"/>
    </ligand>
</feature>
<evidence type="ECO:0000256" key="5">
    <source>
        <dbReference type="HAMAP-Rule" id="MF_00214"/>
    </source>
</evidence>
<dbReference type="SUPFAM" id="SSF51569">
    <property type="entry name" value="Aldolase"/>
    <property type="match status" value="1"/>
</dbReference>
<accession>A0A5D0WPI4</accession>
<organism evidence="6 7">
    <name type="scientific">Acetobacterium wieringae</name>
    <dbReference type="NCBI Taxonomy" id="52694"/>
    <lineage>
        <taxon>Bacteria</taxon>
        <taxon>Bacillati</taxon>
        <taxon>Bacillota</taxon>
        <taxon>Clostridia</taxon>
        <taxon>Eubacteriales</taxon>
        <taxon>Eubacteriaceae</taxon>
        <taxon>Acetobacterium</taxon>
    </lineage>
</organism>
<dbReference type="HAMAP" id="MF_00214">
    <property type="entry name" value="AroD"/>
    <property type="match status" value="1"/>
</dbReference>
<evidence type="ECO:0000256" key="3">
    <source>
        <dbReference type="ARBA" id="ARBA00023239"/>
    </source>
</evidence>
<evidence type="ECO:0000256" key="1">
    <source>
        <dbReference type="ARBA" id="ARBA00001864"/>
    </source>
</evidence>
<name>A0A5D0WPI4_9FIRM</name>
<dbReference type="PANTHER" id="PTHR43699">
    <property type="entry name" value="3-DEHYDROQUINATE DEHYDRATASE"/>
    <property type="match status" value="1"/>
</dbReference>
<evidence type="ECO:0000256" key="2">
    <source>
        <dbReference type="ARBA" id="ARBA00023141"/>
    </source>
</evidence>